<evidence type="ECO:0000259" key="8">
    <source>
        <dbReference type="PROSITE" id="PS50110"/>
    </source>
</evidence>
<dbReference type="InterPro" id="IPR005467">
    <property type="entry name" value="His_kinase_dom"/>
</dbReference>
<dbReference type="EMBL" id="BAABDS010000010">
    <property type="protein sequence ID" value="GAA3703552.1"/>
    <property type="molecule type" value="Genomic_DNA"/>
</dbReference>
<keyword evidence="6" id="KW-0812">Transmembrane</keyword>
<dbReference type="Pfam" id="PF02518">
    <property type="entry name" value="HATPase_c"/>
    <property type="match status" value="1"/>
</dbReference>
<dbReference type="Gene3D" id="3.30.565.10">
    <property type="entry name" value="Histidine kinase-like ATPase, C-terminal domain"/>
    <property type="match status" value="1"/>
</dbReference>
<dbReference type="Proteomes" id="UP001501479">
    <property type="component" value="Unassembled WGS sequence"/>
</dbReference>
<evidence type="ECO:0000313" key="9">
    <source>
        <dbReference type="EMBL" id="GAA3703552.1"/>
    </source>
</evidence>
<evidence type="ECO:0000313" key="10">
    <source>
        <dbReference type="Proteomes" id="UP001501479"/>
    </source>
</evidence>
<dbReference type="SMART" id="SM00388">
    <property type="entry name" value="HisKA"/>
    <property type="match status" value="1"/>
</dbReference>
<keyword evidence="10" id="KW-1185">Reference proteome</keyword>
<evidence type="ECO:0000256" key="2">
    <source>
        <dbReference type="ARBA" id="ARBA00012438"/>
    </source>
</evidence>
<dbReference type="InterPro" id="IPR001789">
    <property type="entry name" value="Sig_transdc_resp-reg_receiver"/>
</dbReference>
<comment type="caution">
    <text evidence="9">The sequence shown here is derived from an EMBL/GenBank/DDBJ whole genome shotgun (WGS) entry which is preliminary data.</text>
</comment>
<feature type="transmembrane region" description="Helical" evidence="6">
    <location>
        <begin position="234"/>
        <end position="253"/>
    </location>
</feature>
<dbReference type="InterPro" id="IPR011006">
    <property type="entry name" value="CheY-like_superfamily"/>
</dbReference>
<dbReference type="InterPro" id="IPR036097">
    <property type="entry name" value="HisK_dim/P_sf"/>
</dbReference>
<dbReference type="EC" id="2.7.13.3" evidence="2"/>
<dbReference type="SUPFAM" id="SSF55874">
    <property type="entry name" value="ATPase domain of HSP90 chaperone/DNA topoisomerase II/histidine kinase"/>
    <property type="match status" value="1"/>
</dbReference>
<proteinExistence type="predicted"/>
<dbReference type="PRINTS" id="PR00344">
    <property type="entry name" value="BCTRLSENSOR"/>
</dbReference>
<reference evidence="10" key="1">
    <citation type="journal article" date="2019" name="Int. J. Syst. Evol. Microbiol.">
        <title>The Global Catalogue of Microorganisms (GCM) 10K type strain sequencing project: providing services to taxonomists for standard genome sequencing and annotation.</title>
        <authorList>
            <consortium name="The Broad Institute Genomics Platform"/>
            <consortium name="The Broad Institute Genome Sequencing Center for Infectious Disease"/>
            <person name="Wu L."/>
            <person name="Ma J."/>
        </authorList>
    </citation>
    <scope>NUCLEOTIDE SEQUENCE [LARGE SCALE GENOMIC DNA]</scope>
    <source>
        <strain evidence="10">JCM 17329</strain>
    </source>
</reference>
<dbReference type="Pfam" id="PF00512">
    <property type="entry name" value="HisKA"/>
    <property type="match status" value="1"/>
</dbReference>
<evidence type="ECO:0000256" key="5">
    <source>
        <dbReference type="SAM" id="MobiDB-lite"/>
    </source>
</evidence>
<dbReference type="RefSeq" id="WP_344962593.1">
    <property type="nucleotide sequence ID" value="NZ_BAABDS010000010.1"/>
</dbReference>
<dbReference type="Pfam" id="PF00072">
    <property type="entry name" value="Response_reg"/>
    <property type="match status" value="2"/>
</dbReference>
<evidence type="ECO:0000256" key="4">
    <source>
        <dbReference type="PROSITE-ProRule" id="PRU00169"/>
    </source>
</evidence>
<dbReference type="PANTHER" id="PTHR45339:SF5">
    <property type="entry name" value="HISTIDINE KINASE"/>
    <property type="match status" value="1"/>
</dbReference>
<feature type="modified residue" description="4-aspartylphosphate" evidence="4">
    <location>
        <position position="710"/>
    </location>
</feature>
<keyword evidence="3 4" id="KW-0597">Phosphoprotein</keyword>
<feature type="domain" description="Response regulatory" evidence="8">
    <location>
        <begin position="514"/>
        <end position="632"/>
    </location>
</feature>
<dbReference type="SUPFAM" id="SSF47226">
    <property type="entry name" value="Histidine-containing phosphotransfer domain, HPT domain"/>
    <property type="match status" value="1"/>
</dbReference>
<dbReference type="InterPro" id="IPR003661">
    <property type="entry name" value="HisK_dim/P_dom"/>
</dbReference>
<feature type="region of interest" description="Disordered" evidence="5">
    <location>
        <begin position="787"/>
        <end position="827"/>
    </location>
</feature>
<dbReference type="SUPFAM" id="SSF52172">
    <property type="entry name" value="CheY-like"/>
    <property type="match status" value="2"/>
</dbReference>
<dbReference type="SMART" id="SM00448">
    <property type="entry name" value="REC"/>
    <property type="match status" value="2"/>
</dbReference>
<feature type="domain" description="Histidine kinase" evidence="7">
    <location>
        <begin position="278"/>
        <end position="497"/>
    </location>
</feature>
<name>A0ABP7DFI1_9GAMM</name>
<organism evidence="9 10">
    <name type="scientific">Oceanisphaera sediminis</name>
    <dbReference type="NCBI Taxonomy" id="981381"/>
    <lineage>
        <taxon>Bacteria</taxon>
        <taxon>Pseudomonadati</taxon>
        <taxon>Pseudomonadota</taxon>
        <taxon>Gammaproteobacteria</taxon>
        <taxon>Aeromonadales</taxon>
        <taxon>Aeromonadaceae</taxon>
        <taxon>Oceanisphaera</taxon>
    </lineage>
</organism>
<keyword evidence="6" id="KW-1133">Transmembrane helix</keyword>
<feature type="modified residue" description="4-aspartylphosphate" evidence="4">
    <location>
        <position position="565"/>
    </location>
</feature>
<protein>
    <recommendedName>
        <fullName evidence="2">histidine kinase</fullName>
        <ecNumber evidence="2">2.7.13.3</ecNumber>
    </recommendedName>
</protein>
<comment type="catalytic activity">
    <reaction evidence="1">
        <text>ATP + protein L-histidine = ADP + protein N-phospho-L-histidine.</text>
        <dbReference type="EC" id="2.7.13.3"/>
    </reaction>
</comment>
<feature type="compositionally biased region" description="Polar residues" evidence="5">
    <location>
        <begin position="796"/>
        <end position="812"/>
    </location>
</feature>
<dbReference type="SUPFAM" id="SSF47384">
    <property type="entry name" value="Homodimeric domain of signal transducing histidine kinase"/>
    <property type="match status" value="1"/>
</dbReference>
<dbReference type="InterPro" id="IPR004358">
    <property type="entry name" value="Sig_transdc_His_kin-like_C"/>
</dbReference>
<dbReference type="CDD" id="cd00082">
    <property type="entry name" value="HisKA"/>
    <property type="match status" value="1"/>
</dbReference>
<accession>A0ABP7DFI1</accession>
<evidence type="ECO:0000256" key="1">
    <source>
        <dbReference type="ARBA" id="ARBA00000085"/>
    </source>
</evidence>
<dbReference type="CDD" id="cd16922">
    <property type="entry name" value="HATPase_EvgS-ArcB-TorS-like"/>
    <property type="match status" value="1"/>
</dbReference>
<dbReference type="Gene3D" id="3.40.50.2300">
    <property type="match status" value="2"/>
</dbReference>
<dbReference type="Gene3D" id="1.10.287.130">
    <property type="match status" value="1"/>
</dbReference>
<dbReference type="InterPro" id="IPR036890">
    <property type="entry name" value="HATPase_C_sf"/>
</dbReference>
<keyword evidence="6" id="KW-0472">Membrane</keyword>
<feature type="domain" description="Response regulatory" evidence="8">
    <location>
        <begin position="661"/>
        <end position="777"/>
    </location>
</feature>
<dbReference type="PROSITE" id="PS50109">
    <property type="entry name" value="HIS_KIN"/>
    <property type="match status" value="1"/>
</dbReference>
<evidence type="ECO:0000256" key="3">
    <source>
        <dbReference type="ARBA" id="ARBA00022553"/>
    </source>
</evidence>
<dbReference type="SMART" id="SM00387">
    <property type="entry name" value="HATPase_c"/>
    <property type="match status" value="1"/>
</dbReference>
<dbReference type="InterPro" id="IPR003594">
    <property type="entry name" value="HATPase_dom"/>
</dbReference>
<gene>
    <name evidence="9" type="ORF">GCM10022421_07800</name>
</gene>
<dbReference type="InterPro" id="IPR036641">
    <property type="entry name" value="HPT_dom_sf"/>
</dbReference>
<dbReference type="PROSITE" id="PS50110">
    <property type="entry name" value="RESPONSE_REGULATORY"/>
    <property type="match status" value="2"/>
</dbReference>
<evidence type="ECO:0000256" key="6">
    <source>
        <dbReference type="SAM" id="Phobius"/>
    </source>
</evidence>
<evidence type="ECO:0000259" key="7">
    <source>
        <dbReference type="PROSITE" id="PS50109"/>
    </source>
</evidence>
<dbReference type="PANTHER" id="PTHR45339">
    <property type="entry name" value="HYBRID SIGNAL TRANSDUCTION HISTIDINE KINASE J"/>
    <property type="match status" value="1"/>
</dbReference>
<sequence length="941" mass="103710">MMSVAKRRNLPVPRWTILACALLLCLLFIAYGSNQYRQYRYYQVLQQQTEPVLKALHGQQSRATTSAKSGLQLNEQLTSLALTVSHFIRFIEQHPIPLAGTDEVLAELNRYQETVLALQDADIRSRHALQSFAEALQGLPARPEYEQFLQHSRLYLTVPNHRFLYALDDEAERLRQAATGEWLDAFYYHRLYRHRVGEVIRLREAMAANDLSALLKRTDDWRQQAEDSWKQMRAILALLVLLLVGLGVLLLVVRNRQLREASQASFALARAKTDFLANMSHEIRTPMNAIIGFASLLQQTPLNGQQSEYLKKIKNSSDNLLLLINDILDLTKVEAGKLELEDIEFDLNELLERLSGLFADMSEQKQLEVIINKVADVPDCLHGDPLRLGQVLVNLVNNAVKFTERGEVVLRVSVCADPEPRLCVEVSDTGIGIMPDQLNRLFGSFTQVDASTTRKYGGSGLGLSISRHLVQLMGGTIEVSSQPGRGSTFTVKLPLQPATMVRAELQPAHLAGQKVLLVDDNALVLEVMSRLLRGLGLVVYSAQDVGTARELLHKRGFELNLALIDCCLGQDNGLELARYLVQQPHFGHIGVVIMSAFGRERPEPRMQALGIEHYLSKPVTEHSLIQCLNQVLGGDADAAGSAAMAGLQDLAFYHGQLAGKQILLAEDNRMNQQLIVEFLKQVSVSVTLADNGRQAVEQMVRRRFDAILMDLQMPILDGLEATRQIRKLRVHHDIPIVALTASAMRGDREASLEAGMNGYVTKPVNRLDLYQALTQILAHSPAAGASVADRDAESAETISAETNSAETNSATGNAEADAEHADAWSTQPRTTAVLSEGAGPAFDTATDAATELLARQRADFAAQHQDDVWLLQAALAGEDWCEALAVVTALAEQAEACGLAPLAAQARALQLPLQQRRRPEPEQLAALSHALGRLADEPVTS</sequence>
<dbReference type="CDD" id="cd17546">
    <property type="entry name" value="REC_hyHK_CKI1_RcsC-like"/>
    <property type="match status" value="1"/>
</dbReference>